<dbReference type="OrthoDB" id="9808239at2"/>
<dbReference type="EMBL" id="CP035758">
    <property type="protein sequence ID" value="QBD80618.1"/>
    <property type="molecule type" value="Genomic_DNA"/>
</dbReference>
<dbReference type="KEGG" id="kbs:EPA93_33450"/>
<dbReference type="InterPro" id="IPR010982">
    <property type="entry name" value="Lambda_DNA-bd_dom_sf"/>
</dbReference>
<dbReference type="RefSeq" id="WP_129891682.1">
    <property type="nucleotide sequence ID" value="NZ_CP035758.1"/>
</dbReference>
<dbReference type="Gene3D" id="1.10.260.40">
    <property type="entry name" value="lambda repressor-like DNA-binding domains"/>
    <property type="match status" value="1"/>
</dbReference>
<name>A0A4P6JXW4_KTERU</name>
<dbReference type="Pfam" id="PF01381">
    <property type="entry name" value="HTH_3"/>
    <property type="match status" value="1"/>
</dbReference>
<dbReference type="SMART" id="SM00530">
    <property type="entry name" value="HTH_XRE"/>
    <property type="match status" value="1"/>
</dbReference>
<protein>
    <submittedName>
        <fullName evidence="2">Helix-turn-helix domain-containing protein</fullName>
    </submittedName>
</protein>
<evidence type="ECO:0000313" key="3">
    <source>
        <dbReference type="Proteomes" id="UP000290365"/>
    </source>
</evidence>
<dbReference type="Proteomes" id="UP000290365">
    <property type="component" value="Chromosome"/>
</dbReference>
<dbReference type="AlphaFoldDB" id="A0A4P6JXW4"/>
<reference evidence="2 3" key="1">
    <citation type="submission" date="2019-01" db="EMBL/GenBank/DDBJ databases">
        <title>Ktedonosporobacter rubrisoli SCAWS-G2.</title>
        <authorList>
            <person name="Huang Y."/>
            <person name="Yan B."/>
        </authorList>
    </citation>
    <scope>NUCLEOTIDE SEQUENCE [LARGE SCALE GENOMIC DNA]</scope>
    <source>
        <strain evidence="2 3">SCAWS-G2</strain>
    </source>
</reference>
<dbReference type="PROSITE" id="PS50943">
    <property type="entry name" value="HTH_CROC1"/>
    <property type="match status" value="1"/>
</dbReference>
<evidence type="ECO:0000259" key="1">
    <source>
        <dbReference type="PROSITE" id="PS50943"/>
    </source>
</evidence>
<feature type="domain" description="HTH cro/C1-type" evidence="1">
    <location>
        <begin position="13"/>
        <end position="67"/>
    </location>
</feature>
<keyword evidence="3" id="KW-1185">Reference proteome</keyword>
<dbReference type="SUPFAM" id="SSF47413">
    <property type="entry name" value="lambda repressor-like DNA-binding domains"/>
    <property type="match status" value="1"/>
</dbReference>
<gene>
    <name evidence="2" type="ORF">EPA93_33450</name>
</gene>
<dbReference type="CDD" id="cd00093">
    <property type="entry name" value="HTH_XRE"/>
    <property type="match status" value="1"/>
</dbReference>
<organism evidence="2 3">
    <name type="scientific">Ktedonosporobacter rubrisoli</name>
    <dbReference type="NCBI Taxonomy" id="2509675"/>
    <lineage>
        <taxon>Bacteria</taxon>
        <taxon>Bacillati</taxon>
        <taxon>Chloroflexota</taxon>
        <taxon>Ktedonobacteria</taxon>
        <taxon>Ktedonobacterales</taxon>
        <taxon>Ktedonosporobacteraceae</taxon>
        <taxon>Ktedonosporobacter</taxon>
    </lineage>
</organism>
<dbReference type="GO" id="GO:0003677">
    <property type="term" value="F:DNA binding"/>
    <property type="evidence" value="ECO:0007669"/>
    <property type="project" value="InterPro"/>
</dbReference>
<accession>A0A4P6JXW4</accession>
<proteinExistence type="predicted"/>
<sequence>MSTISGSGIYNRLAALRAERGLSRHELAEALQINYRELGYLECGVLKPDIELAFRISEFFQLPVEAIFSRKPFDAGGQEVRRL</sequence>
<dbReference type="InterPro" id="IPR001387">
    <property type="entry name" value="Cro/C1-type_HTH"/>
</dbReference>
<evidence type="ECO:0000313" key="2">
    <source>
        <dbReference type="EMBL" id="QBD80618.1"/>
    </source>
</evidence>